<evidence type="ECO:0000313" key="3">
    <source>
        <dbReference type="Proteomes" id="UP000005092"/>
    </source>
</evidence>
<evidence type="ECO:0000313" key="2">
    <source>
        <dbReference type="EMBL" id="EJB07121.1"/>
    </source>
</evidence>
<evidence type="ECO:0000256" key="1">
    <source>
        <dbReference type="SAM" id="MobiDB-lite"/>
    </source>
</evidence>
<feature type="region of interest" description="Disordered" evidence="1">
    <location>
        <begin position="47"/>
        <end position="66"/>
    </location>
</feature>
<name>I9XDG4_RHILT</name>
<organism evidence="2 3">
    <name type="scientific">Rhizobium leguminosarum bv. trifolii WSM597</name>
    <dbReference type="NCBI Taxonomy" id="754764"/>
    <lineage>
        <taxon>Bacteria</taxon>
        <taxon>Pseudomonadati</taxon>
        <taxon>Pseudomonadota</taxon>
        <taxon>Alphaproteobacteria</taxon>
        <taxon>Hyphomicrobiales</taxon>
        <taxon>Rhizobiaceae</taxon>
        <taxon>Rhizobium/Agrobacterium group</taxon>
        <taxon>Rhizobium</taxon>
    </lineage>
</organism>
<dbReference type="AlphaFoldDB" id="I9XDG4"/>
<protein>
    <submittedName>
        <fullName evidence="2">Uncharacterized protein</fullName>
    </submittedName>
</protein>
<proteinExistence type="predicted"/>
<dbReference type="RefSeq" id="WP_003592639.1">
    <property type="nucleotide sequence ID" value="NZ_JH719381.1"/>
</dbReference>
<gene>
    <name evidence="2" type="ORF">Rleg9DRAFT_6113</name>
</gene>
<reference evidence="2 3" key="1">
    <citation type="submission" date="2012-02" db="EMBL/GenBank/DDBJ databases">
        <title>Improved High-Quality Draft Sequence of Rhizobium leguminosarum bv. trifolii WSM597.</title>
        <authorList>
            <consortium name="US DOE Joint Genome Institute"/>
            <person name="Lucas S."/>
            <person name="Han J."/>
            <person name="Lapidus A."/>
            <person name="Cheng J.-F."/>
            <person name="Goodwin L."/>
            <person name="Pitluck S."/>
            <person name="Peters L."/>
            <person name="Ovchinnikova G."/>
            <person name="Held B."/>
            <person name="Detter J.C."/>
            <person name="Han C."/>
            <person name="Tapia R."/>
            <person name="Land M."/>
            <person name="Hauser L."/>
            <person name="Kyrpides N."/>
            <person name="Ivanova N."/>
            <person name="Pagani I."/>
            <person name="Brau L."/>
            <person name="Yates R."/>
            <person name="O'Hara G."/>
            <person name="Rui T."/>
            <person name="Howieson J."/>
            <person name="Reeve W."/>
            <person name="Woyke T."/>
        </authorList>
    </citation>
    <scope>NUCLEOTIDE SEQUENCE [LARGE SCALE GENOMIC DNA]</scope>
    <source>
        <strain evidence="2 3">WSM597</strain>
    </source>
</reference>
<dbReference type="Proteomes" id="UP000005092">
    <property type="component" value="Unassembled WGS sequence"/>
</dbReference>
<dbReference type="EMBL" id="JH719381">
    <property type="protein sequence ID" value="EJB07121.1"/>
    <property type="molecule type" value="Genomic_DNA"/>
</dbReference>
<accession>I9XDG4</accession>
<dbReference type="HOGENOM" id="CLU_2603566_0_0_5"/>
<sequence>MADLRQIAFYDKGDISKSTTLKNALRLILNSKEQDTVLHPAAQLGPVGNRELEHEPPSKGAWTTVNLGATNVPTPWSLG</sequence>